<name>A0A8J7Q9L7_9BACT</name>
<sequence length="372" mass="42559">MSRFAPFILLAGLLALVGLFLTLFRYETTTYQKGRTGEALLNPFFASQLFLENREIPTKTVKRLDSNEPLPEGNSVIYLLGNRRNYPPQYNQKLLDWAAAGGVLVIKPDPDWPETENDELLDEPGFYLAAEEDDEQGSISVNWESGYQTTFSFENTVLFGSHNSEALYLQIGENEKYRLAIMPHGDGAVCVIADDTFMRNDWITQKDNAWLTWTLATGFHDSPREIWLVTGTQYSSIWRHVYQRGGPLLLTLILLVVCFCWSRGYREEAVQPDPPPVRRRLLEHIEHAGLFLWRNGRSTVLARAVVRELLNTLRRRHLLLQDADPAEVHRFMASQSGLPVETVKAAVNGPETHTEREFLDRIVDLETIRRTL</sequence>
<protein>
    <submittedName>
        <fullName evidence="3">DUF4350 domain-containing protein</fullName>
    </submittedName>
</protein>
<keyword evidence="1" id="KW-0812">Transmembrane</keyword>
<dbReference type="RefSeq" id="WP_207860201.1">
    <property type="nucleotide sequence ID" value="NZ_JAFREP010000016.1"/>
</dbReference>
<accession>A0A8J7Q9L7</accession>
<feature type="domain" description="DUF4350" evidence="2">
    <location>
        <begin position="45"/>
        <end position="215"/>
    </location>
</feature>
<feature type="transmembrane region" description="Helical" evidence="1">
    <location>
        <begin position="6"/>
        <end position="26"/>
    </location>
</feature>
<comment type="caution">
    <text evidence="3">The sequence shown here is derived from an EMBL/GenBank/DDBJ whole genome shotgun (WGS) entry which is preliminary data.</text>
</comment>
<dbReference type="Proteomes" id="UP000664417">
    <property type="component" value="Unassembled WGS sequence"/>
</dbReference>
<keyword evidence="4" id="KW-1185">Reference proteome</keyword>
<dbReference type="Pfam" id="PF14258">
    <property type="entry name" value="DUF4350"/>
    <property type="match status" value="1"/>
</dbReference>
<proteinExistence type="predicted"/>
<dbReference type="EMBL" id="JAFREP010000016">
    <property type="protein sequence ID" value="MBO1320247.1"/>
    <property type="molecule type" value="Genomic_DNA"/>
</dbReference>
<keyword evidence="1" id="KW-1133">Transmembrane helix</keyword>
<evidence type="ECO:0000313" key="3">
    <source>
        <dbReference type="EMBL" id="MBO1320247.1"/>
    </source>
</evidence>
<organism evidence="3 4">
    <name type="scientific">Acanthopleuribacter pedis</name>
    <dbReference type="NCBI Taxonomy" id="442870"/>
    <lineage>
        <taxon>Bacteria</taxon>
        <taxon>Pseudomonadati</taxon>
        <taxon>Acidobacteriota</taxon>
        <taxon>Holophagae</taxon>
        <taxon>Acanthopleuribacterales</taxon>
        <taxon>Acanthopleuribacteraceae</taxon>
        <taxon>Acanthopleuribacter</taxon>
    </lineage>
</organism>
<gene>
    <name evidence="3" type="ORF">J3U88_17360</name>
</gene>
<dbReference type="InterPro" id="IPR025646">
    <property type="entry name" value="DUF4350"/>
</dbReference>
<evidence type="ECO:0000256" key="1">
    <source>
        <dbReference type="SAM" id="Phobius"/>
    </source>
</evidence>
<keyword evidence="1" id="KW-0472">Membrane</keyword>
<evidence type="ECO:0000313" key="4">
    <source>
        <dbReference type="Proteomes" id="UP000664417"/>
    </source>
</evidence>
<evidence type="ECO:0000259" key="2">
    <source>
        <dbReference type="Pfam" id="PF14258"/>
    </source>
</evidence>
<reference evidence="3" key="1">
    <citation type="submission" date="2021-03" db="EMBL/GenBank/DDBJ databases">
        <authorList>
            <person name="Wang G."/>
        </authorList>
    </citation>
    <scope>NUCLEOTIDE SEQUENCE</scope>
    <source>
        <strain evidence="3">KCTC 12899</strain>
    </source>
</reference>
<dbReference type="AlphaFoldDB" id="A0A8J7Q9L7"/>